<proteinExistence type="predicted"/>
<reference evidence="1 2" key="1">
    <citation type="journal article" date="2019" name="Syst. Appl. Microbiol.">
        <title>Microvirga tunisiensis sp. nov., a root nodule symbiotic bacterium isolated from Lupinus micranthus and L. luteus grown in Northern Tunisia.</title>
        <authorList>
            <person name="Msaddak A."/>
            <person name="Rejili M."/>
            <person name="Duran D."/>
            <person name="Mars M."/>
            <person name="Palacios J.M."/>
            <person name="Ruiz-Argueso T."/>
            <person name="Rey L."/>
            <person name="Imperial J."/>
        </authorList>
    </citation>
    <scope>NUCLEOTIDE SEQUENCE [LARGE SCALE GENOMIC DNA]</scope>
    <source>
        <strain evidence="1 2">Lmie10</strain>
    </source>
</reference>
<dbReference type="OrthoDB" id="8020693at2"/>
<dbReference type="AlphaFoldDB" id="A0A5N7MJJ4"/>
<evidence type="ECO:0000313" key="2">
    <source>
        <dbReference type="Proteomes" id="UP000403266"/>
    </source>
</evidence>
<sequence>MPPANPEIAGDPFEGLCLPVSAWKALEEAHITSLKQLKTMVPVIEQIHGIGPEMAQVIRDRVDLLATRRIVRVRLIFPKRSHCEK</sequence>
<protein>
    <submittedName>
        <fullName evidence="1">Uncharacterized protein</fullName>
    </submittedName>
</protein>
<evidence type="ECO:0000313" key="1">
    <source>
        <dbReference type="EMBL" id="MPR26988.1"/>
    </source>
</evidence>
<dbReference type="RefSeq" id="WP_152713137.1">
    <property type="nucleotide sequence ID" value="NZ_VOSJ01000068.1"/>
</dbReference>
<accession>A0A5N7MJJ4</accession>
<dbReference type="EMBL" id="VOSK01000068">
    <property type="protein sequence ID" value="MPR26988.1"/>
    <property type="molecule type" value="Genomic_DNA"/>
</dbReference>
<organism evidence="1 2">
    <name type="scientific">Microvirga tunisiensis</name>
    <dbReference type="NCBI Taxonomy" id="2108360"/>
    <lineage>
        <taxon>Bacteria</taxon>
        <taxon>Pseudomonadati</taxon>
        <taxon>Pseudomonadota</taxon>
        <taxon>Alphaproteobacteria</taxon>
        <taxon>Hyphomicrobiales</taxon>
        <taxon>Methylobacteriaceae</taxon>
        <taxon>Microvirga</taxon>
    </lineage>
</organism>
<gene>
    <name evidence="1" type="ORF">FS320_17645</name>
</gene>
<dbReference type="Proteomes" id="UP000403266">
    <property type="component" value="Unassembled WGS sequence"/>
</dbReference>
<name>A0A5N7MJJ4_9HYPH</name>
<keyword evidence="2" id="KW-1185">Reference proteome</keyword>
<comment type="caution">
    <text evidence="1">The sequence shown here is derived from an EMBL/GenBank/DDBJ whole genome shotgun (WGS) entry which is preliminary data.</text>
</comment>